<sequence length="96" mass="11522">MDYVRIPGLLILDKLRTDVPVLIPREMYRIDEETGEKKQMQEVLGLNVLEYYNYFIDTENDRLYLQENPKPRFYKKTLASGQVFLTQSNSFDDFYK</sequence>
<organism evidence="1">
    <name type="scientific">uncultured bacterium contig00025</name>
    <dbReference type="NCBI Taxonomy" id="1181514"/>
    <lineage>
        <taxon>Bacteria</taxon>
        <taxon>environmental samples</taxon>
    </lineage>
</organism>
<protein>
    <submittedName>
        <fullName evidence="1">Uncharacterized protein</fullName>
    </submittedName>
</protein>
<dbReference type="AlphaFoldDB" id="A0A806KK35"/>
<accession>A0A806KK35</accession>
<reference evidence="1" key="1">
    <citation type="submission" date="2012-03" db="EMBL/GenBank/DDBJ databases">
        <title>Functional metagenomics reveals considerable lignocellulase gene clusters in the gut microbiome of a wood-feeding higher termite.</title>
        <authorList>
            <person name="Liu N."/>
        </authorList>
    </citation>
    <scope>NUCLEOTIDE SEQUENCE</scope>
</reference>
<evidence type="ECO:0000313" key="1">
    <source>
        <dbReference type="EMBL" id="AGS53410.1"/>
    </source>
</evidence>
<dbReference type="EMBL" id="JQ844232">
    <property type="protein sequence ID" value="AGS53410.1"/>
    <property type="molecule type" value="Genomic_DNA"/>
</dbReference>
<name>A0A806KK35_9BACT</name>
<proteinExistence type="predicted"/>